<organism evidence="3 4">
    <name type="scientific">Gordonia hankookensis</name>
    <dbReference type="NCBI Taxonomy" id="589403"/>
    <lineage>
        <taxon>Bacteria</taxon>
        <taxon>Bacillati</taxon>
        <taxon>Actinomycetota</taxon>
        <taxon>Actinomycetes</taxon>
        <taxon>Mycobacteriales</taxon>
        <taxon>Gordoniaceae</taxon>
        <taxon>Gordonia</taxon>
    </lineage>
</organism>
<dbReference type="Gene3D" id="3.40.50.620">
    <property type="entry name" value="HUPs"/>
    <property type="match status" value="1"/>
</dbReference>
<proteinExistence type="predicted"/>
<accession>A0ABR7WDM1</accession>
<reference evidence="3 4" key="1">
    <citation type="submission" date="2020-09" db="EMBL/GenBank/DDBJ databases">
        <title>Novel species in genus Gordonia.</title>
        <authorList>
            <person name="Zhang G."/>
        </authorList>
    </citation>
    <scope>NUCLEOTIDE SEQUENCE [LARGE SCALE GENOMIC DNA]</scope>
    <source>
        <strain evidence="3 4">ON-33</strain>
    </source>
</reference>
<evidence type="ECO:0000313" key="3">
    <source>
        <dbReference type="EMBL" id="MBD1320875.1"/>
    </source>
</evidence>
<protein>
    <submittedName>
        <fullName evidence="3">YdcF family protein</fullName>
    </submittedName>
</protein>
<dbReference type="Proteomes" id="UP000602395">
    <property type="component" value="Unassembled WGS sequence"/>
</dbReference>
<gene>
    <name evidence="3" type="ORF">IDF66_14920</name>
</gene>
<dbReference type="InterPro" id="IPR003848">
    <property type="entry name" value="DUF218"/>
</dbReference>
<dbReference type="RefSeq" id="WP_190267561.1">
    <property type="nucleotide sequence ID" value="NZ_BAABAD010000001.1"/>
</dbReference>
<feature type="signal peptide" evidence="1">
    <location>
        <begin position="1"/>
        <end position="28"/>
    </location>
</feature>
<feature type="chain" id="PRO_5047524233" evidence="1">
    <location>
        <begin position="29"/>
        <end position="228"/>
    </location>
</feature>
<dbReference type="PANTHER" id="PTHR30336">
    <property type="entry name" value="INNER MEMBRANE PROTEIN, PROBABLE PERMEASE"/>
    <property type="match status" value="1"/>
</dbReference>
<dbReference type="PANTHER" id="PTHR30336:SF4">
    <property type="entry name" value="ENVELOPE BIOGENESIS FACTOR ELYC"/>
    <property type="match status" value="1"/>
</dbReference>
<dbReference type="EMBL" id="JACWMS010000003">
    <property type="protein sequence ID" value="MBD1320875.1"/>
    <property type="molecule type" value="Genomic_DNA"/>
</dbReference>
<dbReference type="InterPro" id="IPR014729">
    <property type="entry name" value="Rossmann-like_a/b/a_fold"/>
</dbReference>
<keyword evidence="4" id="KW-1185">Reference proteome</keyword>
<dbReference type="Pfam" id="PF02698">
    <property type="entry name" value="DUF218"/>
    <property type="match status" value="1"/>
</dbReference>
<dbReference type="InterPro" id="IPR051599">
    <property type="entry name" value="Cell_Envelope_Assoc"/>
</dbReference>
<name>A0ABR7WDM1_9ACTN</name>
<dbReference type="CDD" id="cd06259">
    <property type="entry name" value="YdcF-like"/>
    <property type="match status" value="1"/>
</dbReference>
<evidence type="ECO:0000259" key="2">
    <source>
        <dbReference type="Pfam" id="PF02698"/>
    </source>
</evidence>
<comment type="caution">
    <text evidence="3">The sequence shown here is derived from an EMBL/GenBank/DDBJ whole genome shotgun (WGS) entry which is preliminary data.</text>
</comment>
<keyword evidence="1" id="KW-0732">Signal</keyword>
<evidence type="ECO:0000256" key="1">
    <source>
        <dbReference type="SAM" id="SignalP"/>
    </source>
</evidence>
<evidence type="ECO:0000313" key="4">
    <source>
        <dbReference type="Proteomes" id="UP000602395"/>
    </source>
</evidence>
<sequence length="228" mass="23191">MRIKGRVAHLVGASVLSVAIAGTAPVAAAPAAASPTTMFNGIMSTVGGCQTPIPDLIKRCTDAERLTPEVPMMLQLNPFGTRIVILGAGLNRDGSMKPVLVTRLQAGLSLARGFPPAGIITTGGLPRGGRTEAQAMRAWLIAHGVPTARIATENQSRTTVENARYTARILAAGRATGAVVVSSPTHVKRAMLNFRTAVNGSIPIAGVIAGYTNGAPAVGSGSGSFGSS</sequence>
<feature type="domain" description="DUF218" evidence="2">
    <location>
        <begin position="83"/>
        <end position="201"/>
    </location>
</feature>